<dbReference type="Proteomes" id="UP000315128">
    <property type="component" value="Chromosome"/>
</dbReference>
<keyword evidence="3" id="KW-1185">Reference proteome</keyword>
<protein>
    <recommendedName>
        <fullName evidence="1">Gp28/Gp37-like domain-containing protein</fullName>
    </recommendedName>
</protein>
<name>A0A514ZA44_9LACT</name>
<accession>A0A514ZA44</accession>
<organism evidence="2 3">
    <name type="scientific">Lactococcus protaetiae</name>
    <dbReference type="NCBI Taxonomy" id="2592653"/>
    <lineage>
        <taxon>Bacteria</taxon>
        <taxon>Bacillati</taxon>
        <taxon>Bacillota</taxon>
        <taxon>Bacilli</taxon>
        <taxon>Lactobacillales</taxon>
        <taxon>Streptococcaceae</taxon>
        <taxon>Lactococcus</taxon>
    </lineage>
</organism>
<proteinExistence type="predicted"/>
<dbReference type="AlphaFoldDB" id="A0A514ZA44"/>
<dbReference type="InterPro" id="IPR029432">
    <property type="entry name" value="Gp28/Gp37-like_dom"/>
</dbReference>
<feature type="domain" description="Gp28/Gp37-like" evidence="1">
    <location>
        <begin position="18"/>
        <end position="368"/>
    </location>
</feature>
<dbReference type="Pfam" id="PF14594">
    <property type="entry name" value="Sipho_Gp37"/>
    <property type="match status" value="1"/>
</dbReference>
<evidence type="ECO:0000313" key="3">
    <source>
        <dbReference type="Proteomes" id="UP000315128"/>
    </source>
</evidence>
<dbReference type="KEGG" id="lack:FLP15_10140"/>
<evidence type="ECO:0000313" key="2">
    <source>
        <dbReference type="EMBL" id="QDK71453.1"/>
    </source>
</evidence>
<dbReference type="RefSeq" id="WP_142767017.1">
    <property type="nucleotide sequence ID" value="NZ_CP041356.1"/>
</dbReference>
<reference evidence="2 3" key="1">
    <citation type="submission" date="2019-07" db="EMBL/GenBank/DDBJ databases">
        <title>Genome sequencing of KACC 19320.</title>
        <authorList>
            <person name="Heo J."/>
            <person name="Kim S.-J."/>
            <person name="Kim J.-S."/>
            <person name="Hong S.-B."/>
            <person name="Kwon S.-W."/>
        </authorList>
    </citation>
    <scope>NUCLEOTIDE SEQUENCE [LARGE SCALE GENOMIC DNA]</scope>
    <source>
        <strain evidence="2 3">KACC 19320</strain>
    </source>
</reference>
<dbReference type="EMBL" id="CP041356">
    <property type="protein sequence ID" value="QDK71453.1"/>
    <property type="molecule type" value="Genomic_DNA"/>
</dbReference>
<sequence>MDIEVFKRVGTSGFIFESAGILDSFKSLTANWRYYTYSQFSLVILLDDVKDLIVSSDSDSDSENERKRNLISSLFVADNILNINDVYFYIDKVTCDDSTNGELVVAGKSLRAKALKRIVYRIYHQTKRPEQIIYDHLNNEVINPSQTSRKIEYLSVISPNQLTAATIDYQNSYGVVSNEIDGLCSTYDIGINETATNLQNPHNQLEIVKGRDLSNVVEFNVDFDNLLSESYESSNFDEATMAWVFGEGEGTARKNVKLNDNLAGLERMEIYVDARDIQQKTQDGNGNDITLTDAQYLAALTSRGISSLAEQQAILTLNGDIDLESSLFEYQKDYQLGDRVRFTSQLFNLTKTSVLAGLDETWDSTGHHLSPLWDKESPTVFDIIKRRLKQ</sequence>
<evidence type="ECO:0000259" key="1">
    <source>
        <dbReference type="Pfam" id="PF14594"/>
    </source>
</evidence>
<gene>
    <name evidence="2" type="ORF">FLP15_10140</name>
</gene>
<dbReference type="OrthoDB" id="9255846at2"/>